<evidence type="ECO:0000256" key="11">
    <source>
        <dbReference type="ARBA" id="ARBA00022759"/>
    </source>
</evidence>
<comment type="similarity">
    <text evidence="5">Belongs to the RNase HII family.</text>
</comment>
<dbReference type="PROSITE" id="PS51975">
    <property type="entry name" value="RNASE_H_2"/>
    <property type="match status" value="1"/>
</dbReference>
<dbReference type="InterPro" id="IPR001352">
    <property type="entry name" value="RNase_HII/HIII"/>
</dbReference>
<dbReference type="EC" id="3.1.26.4" evidence="6"/>
<comment type="catalytic activity">
    <reaction evidence="1">
        <text>Endonucleolytic cleavage to 5'-phosphomonoester.</text>
        <dbReference type="EC" id="3.1.26.4"/>
    </reaction>
</comment>
<dbReference type="NCBIfam" id="NF000595">
    <property type="entry name" value="PRK00015.1-3"/>
    <property type="match status" value="1"/>
</dbReference>
<protein>
    <recommendedName>
        <fullName evidence="7">Ribonuclease HII</fullName>
        <ecNumber evidence="6">3.1.26.4</ecNumber>
    </recommendedName>
</protein>
<name>A0A381SCL8_9ZZZZ</name>
<dbReference type="GO" id="GO:0006298">
    <property type="term" value="P:mismatch repair"/>
    <property type="evidence" value="ECO:0007669"/>
    <property type="project" value="TreeGrafter"/>
</dbReference>
<keyword evidence="8" id="KW-0963">Cytoplasm</keyword>
<dbReference type="Gene3D" id="3.30.420.10">
    <property type="entry name" value="Ribonuclease H-like superfamily/Ribonuclease H"/>
    <property type="match status" value="1"/>
</dbReference>
<dbReference type="PANTHER" id="PTHR10954:SF18">
    <property type="entry name" value="RIBONUCLEASE HII"/>
    <property type="match status" value="1"/>
</dbReference>
<dbReference type="SUPFAM" id="SSF53098">
    <property type="entry name" value="Ribonuclease H-like"/>
    <property type="match status" value="1"/>
</dbReference>
<evidence type="ECO:0000313" key="15">
    <source>
        <dbReference type="EMBL" id="SVA01842.1"/>
    </source>
</evidence>
<dbReference type="InterPro" id="IPR024567">
    <property type="entry name" value="RNase_HII/HIII_dom"/>
</dbReference>
<accession>A0A381SCL8</accession>
<organism evidence="15">
    <name type="scientific">marine metagenome</name>
    <dbReference type="NCBI Taxonomy" id="408172"/>
    <lineage>
        <taxon>unclassified sequences</taxon>
        <taxon>metagenomes</taxon>
        <taxon>ecological metagenomes</taxon>
    </lineage>
</organism>
<comment type="cofactor">
    <cofactor evidence="2">
        <name>Mn(2+)</name>
        <dbReference type="ChEBI" id="CHEBI:29035"/>
    </cofactor>
</comment>
<evidence type="ECO:0000256" key="9">
    <source>
        <dbReference type="ARBA" id="ARBA00022722"/>
    </source>
</evidence>
<dbReference type="EMBL" id="UINC01002944">
    <property type="protein sequence ID" value="SVA01842.1"/>
    <property type="molecule type" value="Genomic_DNA"/>
</dbReference>
<dbReference type="InterPro" id="IPR036397">
    <property type="entry name" value="RNaseH_sf"/>
</dbReference>
<keyword evidence="9" id="KW-0540">Nuclease</keyword>
<dbReference type="InterPro" id="IPR012337">
    <property type="entry name" value="RNaseH-like_sf"/>
</dbReference>
<keyword evidence="10" id="KW-0479">Metal-binding</keyword>
<dbReference type="HAMAP" id="MF_00052_B">
    <property type="entry name" value="RNase_HII_B"/>
    <property type="match status" value="1"/>
</dbReference>
<feature type="domain" description="RNase H type-2" evidence="14">
    <location>
        <begin position="16"/>
        <end position="204"/>
    </location>
</feature>
<comment type="cofactor">
    <cofactor evidence="3">
        <name>Mg(2+)</name>
        <dbReference type="ChEBI" id="CHEBI:18420"/>
    </cofactor>
</comment>
<dbReference type="GO" id="GO:0032299">
    <property type="term" value="C:ribonuclease H2 complex"/>
    <property type="evidence" value="ECO:0007669"/>
    <property type="project" value="TreeGrafter"/>
</dbReference>
<dbReference type="Pfam" id="PF01351">
    <property type="entry name" value="RNase_HII"/>
    <property type="match status" value="1"/>
</dbReference>
<dbReference type="GO" id="GO:0005737">
    <property type="term" value="C:cytoplasm"/>
    <property type="evidence" value="ECO:0007669"/>
    <property type="project" value="UniProtKB-SubCell"/>
</dbReference>
<evidence type="ECO:0000256" key="12">
    <source>
        <dbReference type="ARBA" id="ARBA00022801"/>
    </source>
</evidence>
<dbReference type="GO" id="GO:0043137">
    <property type="term" value="P:DNA replication, removal of RNA primer"/>
    <property type="evidence" value="ECO:0007669"/>
    <property type="project" value="TreeGrafter"/>
</dbReference>
<evidence type="ECO:0000256" key="3">
    <source>
        <dbReference type="ARBA" id="ARBA00001946"/>
    </source>
</evidence>
<evidence type="ECO:0000256" key="4">
    <source>
        <dbReference type="ARBA" id="ARBA00004496"/>
    </source>
</evidence>
<dbReference type="InterPro" id="IPR022898">
    <property type="entry name" value="RNase_HII"/>
</dbReference>
<proteinExistence type="inferred from homology"/>
<dbReference type="GO" id="GO:0003723">
    <property type="term" value="F:RNA binding"/>
    <property type="evidence" value="ECO:0007669"/>
    <property type="project" value="InterPro"/>
</dbReference>
<evidence type="ECO:0000256" key="13">
    <source>
        <dbReference type="ARBA" id="ARBA00023211"/>
    </source>
</evidence>
<evidence type="ECO:0000256" key="8">
    <source>
        <dbReference type="ARBA" id="ARBA00022490"/>
    </source>
</evidence>
<dbReference type="GO" id="GO:0046872">
    <property type="term" value="F:metal ion binding"/>
    <property type="evidence" value="ECO:0007669"/>
    <property type="project" value="UniProtKB-KW"/>
</dbReference>
<evidence type="ECO:0000256" key="10">
    <source>
        <dbReference type="ARBA" id="ARBA00022723"/>
    </source>
</evidence>
<dbReference type="AlphaFoldDB" id="A0A381SCL8"/>
<comment type="subcellular location">
    <subcellularLocation>
        <location evidence="4">Cytoplasm</location>
    </subcellularLocation>
</comment>
<evidence type="ECO:0000256" key="7">
    <source>
        <dbReference type="ARBA" id="ARBA00019179"/>
    </source>
</evidence>
<evidence type="ECO:0000256" key="2">
    <source>
        <dbReference type="ARBA" id="ARBA00001936"/>
    </source>
</evidence>
<gene>
    <name evidence="15" type="ORF">METZ01_LOCUS54696</name>
</gene>
<reference evidence="15" key="1">
    <citation type="submission" date="2018-05" db="EMBL/GenBank/DDBJ databases">
        <authorList>
            <person name="Lanie J.A."/>
            <person name="Ng W.-L."/>
            <person name="Kazmierczak K.M."/>
            <person name="Andrzejewski T.M."/>
            <person name="Davidsen T.M."/>
            <person name="Wayne K.J."/>
            <person name="Tettelin H."/>
            <person name="Glass J.I."/>
            <person name="Rusch D."/>
            <person name="Podicherti R."/>
            <person name="Tsui H.-C.T."/>
            <person name="Winkler M.E."/>
        </authorList>
    </citation>
    <scope>NUCLEOTIDE SEQUENCE</scope>
</reference>
<keyword evidence="13" id="KW-0464">Manganese</keyword>
<evidence type="ECO:0000256" key="5">
    <source>
        <dbReference type="ARBA" id="ARBA00007383"/>
    </source>
</evidence>
<evidence type="ECO:0000256" key="1">
    <source>
        <dbReference type="ARBA" id="ARBA00000077"/>
    </source>
</evidence>
<sequence length="204" mass="22367">MTSLEIERKLILQGYRLIGGIDEVGRGCLAGPVAAGFVIFPPDVDDLLLSSVTDSKKLTARKREHLLKTIKSESLCAEVGWASVAEIDDLGIAIATKLAMTRAMEKSLIQPDYLLVDAVKLDECPVPYEAIVKGDVISRTIAAASIIAKVTRDFHMSNLDMKYPGYSFEKNKGYGTRDHMIAIKSKGPTDIHRVSFEPVASMKR</sequence>
<keyword evidence="12" id="KW-0378">Hydrolase</keyword>
<keyword evidence="11" id="KW-0255">Endonuclease</keyword>
<evidence type="ECO:0000259" key="14">
    <source>
        <dbReference type="PROSITE" id="PS51975"/>
    </source>
</evidence>
<dbReference type="GO" id="GO:0004523">
    <property type="term" value="F:RNA-DNA hybrid ribonuclease activity"/>
    <property type="evidence" value="ECO:0007669"/>
    <property type="project" value="UniProtKB-EC"/>
</dbReference>
<dbReference type="CDD" id="cd07182">
    <property type="entry name" value="RNase_HII_bacteria_HII_like"/>
    <property type="match status" value="1"/>
</dbReference>
<evidence type="ECO:0000256" key="6">
    <source>
        <dbReference type="ARBA" id="ARBA00012180"/>
    </source>
</evidence>
<dbReference type="PANTHER" id="PTHR10954">
    <property type="entry name" value="RIBONUCLEASE H2 SUBUNIT A"/>
    <property type="match status" value="1"/>
</dbReference>